<dbReference type="Pfam" id="PF12833">
    <property type="entry name" value="HTH_18"/>
    <property type="match status" value="1"/>
</dbReference>
<dbReference type="Gene3D" id="2.60.120.10">
    <property type="entry name" value="Jelly Rolls"/>
    <property type="match status" value="1"/>
</dbReference>
<keyword evidence="3" id="KW-0804">Transcription</keyword>
<sequence length="296" mass="35093">MNTIPILNIAQFDKEESLDNFYSNDLKKHLQKNAEIFHKPHKHDFFLCVLFLKGSGRHEIDFNLYKIEPGSVFFLMPGQTHYWKFDDDPEGYIFFHSQEFYELFFLNRKPQQFPFYYTFSNPPYLTVTPSKRSVLEAYFREIYEEYQRAPMYHIQKIASLVNLVYIELSRLYVTEEVSNRALSPTYLQTLAALEKLIAASYKVEKSAKFYANKLGFTTKHLNRITKTTLNKTTTELITERLILEAKRLIVHSENPLSHIAEELGYEDYAYFSRVFKQKTNTTPLTFKKDYRLLKQG</sequence>
<dbReference type="PANTHER" id="PTHR43280">
    <property type="entry name" value="ARAC-FAMILY TRANSCRIPTIONAL REGULATOR"/>
    <property type="match status" value="1"/>
</dbReference>
<keyword evidence="1" id="KW-0805">Transcription regulation</keyword>
<dbReference type="Gene3D" id="1.10.10.60">
    <property type="entry name" value="Homeodomain-like"/>
    <property type="match status" value="1"/>
</dbReference>
<proteinExistence type="predicted"/>
<dbReference type="InterPro" id="IPR014710">
    <property type="entry name" value="RmlC-like_jellyroll"/>
</dbReference>
<evidence type="ECO:0000256" key="3">
    <source>
        <dbReference type="ARBA" id="ARBA00023163"/>
    </source>
</evidence>
<gene>
    <name evidence="5" type="ORF">FVB32_13100</name>
</gene>
<evidence type="ECO:0000259" key="4">
    <source>
        <dbReference type="PROSITE" id="PS01124"/>
    </source>
</evidence>
<evidence type="ECO:0000313" key="6">
    <source>
        <dbReference type="Proteomes" id="UP000321456"/>
    </source>
</evidence>
<dbReference type="SUPFAM" id="SSF51215">
    <property type="entry name" value="Regulatory protein AraC"/>
    <property type="match status" value="1"/>
</dbReference>
<evidence type="ECO:0000256" key="2">
    <source>
        <dbReference type="ARBA" id="ARBA00023125"/>
    </source>
</evidence>
<dbReference type="PROSITE" id="PS01124">
    <property type="entry name" value="HTH_ARAC_FAMILY_2"/>
    <property type="match status" value="1"/>
</dbReference>
<dbReference type="GO" id="GO:0003700">
    <property type="term" value="F:DNA-binding transcription factor activity"/>
    <property type="evidence" value="ECO:0007669"/>
    <property type="project" value="InterPro"/>
</dbReference>
<name>A0A5C8V336_9FLAO</name>
<keyword evidence="6" id="KW-1185">Reference proteome</keyword>
<dbReference type="AlphaFoldDB" id="A0A5C8V336"/>
<dbReference type="InterPro" id="IPR037923">
    <property type="entry name" value="HTH-like"/>
</dbReference>
<accession>A0A5C8V336</accession>
<reference evidence="5 6" key="1">
    <citation type="submission" date="2019-08" db="EMBL/GenBank/DDBJ databases">
        <title>Professor.</title>
        <authorList>
            <person name="Park J.S."/>
        </authorList>
    </citation>
    <scope>NUCLEOTIDE SEQUENCE [LARGE SCALE GENOMIC DNA]</scope>
    <source>
        <strain evidence="5 6">176CP5-101</strain>
    </source>
</reference>
<protein>
    <submittedName>
        <fullName evidence="5">Helix-turn-helix domain-containing protein</fullName>
    </submittedName>
</protein>
<dbReference type="EMBL" id="VRUR01000002">
    <property type="protein sequence ID" value="TXN35512.1"/>
    <property type="molecule type" value="Genomic_DNA"/>
</dbReference>
<keyword evidence="2" id="KW-0238">DNA-binding</keyword>
<dbReference type="InterPro" id="IPR018060">
    <property type="entry name" value="HTH_AraC"/>
</dbReference>
<dbReference type="GO" id="GO:0043565">
    <property type="term" value="F:sequence-specific DNA binding"/>
    <property type="evidence" value="ECO:0007669"/>
    <property type="project" value="InterPro"/>
</dbReference>
<organism evidence="5 6">
    <name type="scientific">Flagellimonas hymeniacidonis</name>
    <dbReference type="NCBI Taxonomy" id="2603628"/>
    <lineage>
        <taxon>Bacteria</taxon>
        <taxon>Pseudomonadati</taxon>
        <taxon>Bacteroidota</taxon>
        <taxon>Flavobacteriia</taxon>
        <taxon>Flavobacteriales</taxon>
        <taxon>Flavobacteriaceae</taxon>
        <taxon>Flagellimonas</taxon>
    </lineage>
</organism>
<dbReference type="Proteomes" id="UP000321456">
    <property type="component" value="Unassembled WGS sequence"/>
</dbReference>
<feature type="domain" description="HTH araC/xylS-type" evidence="4">
    <location>
        <begin position="191"/>
        <end position="289"/>
    </location>
</feature>
<dbReference type="SUPFAM" id="SSF46689">
    <property type="entry name" value="Homeodomain-like"/>
    <property type="match status" value="1"/>
</dbReference>
<dbReference type="SMART" id="SM00342">
    <property type="entry name" value="HTH_ARAC"/>
    <property type="match status" value="1"/>
</dbReference>
<evidence type="ECO:0000313" key="5">
    <source>
        <dbReference type="EMBL" id="TXN35512.1"/>
    </source>
</evidence>
<dbReference type="RefSeq" id="WP_147744244.1">
    <property type="nucleotide sequence ID" value="NZ_VRUR01000002.1"/>
</dbReference>
<comment type="caution">
    <text evidence="5">The sequence shown here is derived from an EMBL/GenBank/DDBJ whole genome shotgun (WGS) entry which is preliminary data.</text>
</comment>
<dbReference type="PANTHER" id="PTHR43280:SF32">
    <property type="entry name" value="TRANSCRIPTIONAL REGULATORY PROTEIN"/>
    <property type="match status" value="1"/>
</dbReference>
<dbReference type="InterPro" id="IPR009057">
    <property type="entry name" value="Homeodomain-like_sf"/>
</dbReference>
<dbReference type="InterPro" id="IPR003313">
    <property type="entry name" value="AraC-bd"/>
</dbReference>
<dbReference type="Pfam" id="PF02311">
    <property type="entry name" value="AraC_binding"/>
    <property type="match status" value="1"/>
</dbReference>
<evidence type="ECO:0000256" key="1">
    <source>
        <dbReference type="ARBA" id="ARBA00023015"/>
    </source>
</evidence>